<reference evidence="6" key="1">
    <citation type="journal article" date="2021" name="Front. Mar. Sci.">
        <title>Genomes of Diverse Isolates of Prochlorococcus High-Light-Adapted Clade II in the Western Pacific Ocean.</title>
        <authorList>
            <person name="Yan W."/>
            <person name="Feng X."/>
            <person name="Zhang W."/>
            <person name="Nawaz M.Z."/>
            <person name="Luo T."/>
            <person name="Zhang R."/>
            <person name="Jiao N."/>
        </authorList>
    </citation>
    <scope>NUCLEOTIDE SEQUENCE</scope>
    <source>
        <strain evidence="6">CUG1433</strain>
    </source>
</reference>
<evidence type="ECO:0000313" key="6">
    <source>
        <dbReference type="EMBL" id="MBO6970363.1"/>
    </source>
</evidence>
<keyword evidence="2" id="KW-0378">Hydrolase</keyword>
<dbReference type="PROSITE" id="PS50126">
    <property type="entry name" value="S1"/>
    <property type="match status" value="1"/>
</dbReference>
<keyword evidence="4" id="KW-0175">Coiled coil</keyword>
<name>A0A9D9BRA6_PROMR</name>
<dbReference type="InterPro" id="IPR012340">
    <property type="entry name" value="NA-bd_OB-fold"/>
</dbReference>
<dbReference type="InterPro" id="IPR001900">
    <property type="entry name" value="RNase_II/R"/>
</dbReference>
<dbReference type="GO" id="GO:0004527">
    <property type="term" value="F:exonuclease activity"/>
    <property type="evidence" value="ECO:0007669"/>
    <property type="project" value="UniProtKB-KW"/>
</dbReference>
<dbReference type="InterPro" id="IPR003029">
    <property type="entry name" value="S1_domain"/>
</dbReference>
<dbReference type="GO" id="GO:0004540">
    <property type="term" value="F:RNA nuclease activity"/>
    <property type="evidence" value="ECO:0007669"/>
    <property type="project" value="InterPro"/>
</dbReference>
<dbReference type="SMART" id="SM00316">
    <property type="entry name" value="S1"/>
    <property type="match status" value="1"/>
</dbReference>
<dbReference type="Pfam" id="PF00773">
    <property type="entry name" value="RNB"/>
    <property type="match status" value="1"/>
</dbReference>
<dbReference type="Pfam" id="PF08206">
    <property type="entry name" value="OB_RNB"/>
    <property type="match status" value="1"/>
</dbReference>
<gene>
    <name evidence="6" type="ORF">JJ842_00355</name>
</gene>
<sequence>MFTTSSIIDNLNQSEGLEYKKLCKSLKITKKSDKDKLEIALTALEKLEIINKNEDNKYTFIKDSSHIVAKIRCSSKGYCFAVREKNKEDIYIKENLLNYAWNGDKVLVRILKEGYRRRSPEGIVDCILERSNQILLSKVEIINNNAYAIPIDDRILSKIKLPEDDKKYNYNPEYKNIVKVEIDSFPIGQDEGLGHVLKELQLNDNEELDTDFVLSKSNIINFSNKNIIESKKLEKRERIDLSDKNSYLFRSWDSDNSPMLPIIQIEQDKGKCTKLWIHTNSVAERLELNSKNSLEIFFNGSESYPLLNKWQNYLSENIRKHSEFKLGETKEAISLCMHLNSDNEITKWSFHLTLVKCSLIVRSEHTEALLSRKSKTRITSRLLKPIKDHIEELEKILEISKSLRKKHLLEGKVEIPTPINKIGSLDEFFIHNPAEYSKGYFEPLKKEDCQTYLAPILYEGNSIWFKHSNQYGLKSAGYISKDLDYINVNEIIKYSEFIGNNLELNEDGNLTFSQILKLCDDDNKKRILHKLLINEFKENEISLHFKDSDNNDSDKIFISPWTMPGYDLTNLLNQYCILNMIINGKKSKKNNFKDVNIMENNSMEHINWNIFNSSISKNIDTLLNKFVIDKLKEEKNKINQYKSNMISIKKVREAEKLLGNTYSGTILSVQSYGFFVDISELNVEGLVHVSTLNNDWYEYRSRQNLLIGRKSKKSYKVGDEIVVKIIKVDILKYQIDLELT</sequence>
<dbReference type="InterPro" id="IPR013223">
    <property type="entry name" value="RNase_B_OB_dom"/>
</dbReference>
<keyword evidence="1" id="KW-0540">Nuclease</keyword>
<dbReference type="Pfam" id="PF00575">
    <property type="entry name" value="S1"/>
    <property type="match status" value="1"/>
</dbReference>
<dbReference type="EMBL" id="JAEPLN010000001">
    <property type="protein sequence ID" value="MBO6970363.1"/>
    <property type="molecule type" value="Genomic_DNA"/>
</dbReference>
<dbReference type="SMART" id="SM00955">
    <property type="entry name" value="RNB"/>
    <property type="match status" value="1"/>
</dbReference>
<dbReference type="Gene3D" id="2.40.50.140">
    <property type="entry name" value="Nucleic acid-binding proteins"/>
    <property type="match status" value="2"/>
</dbReference>
<dbReference type="SUPFAM" id="SSF50249">
    <property type="entry name" value="Nucleic acid-binding proteins"/>
    <property type="match status" value="3"/>
</dbReference>
<evidence type="ECO:0000256" key="3">
    <source>
        <dbReference type="ARBA" id="ARBA00022839"/>
    </source>
</evidence>
<proteinExistence type="predicted"/>
<accession>A0A9D9BRA6</accession>
<comment type="caution">
    <text evidence="6">The sequence shown here is derived from an EMBL/GenBank/DDBJ whole genome shotgun (WGS) entry which is preliminary data.</text>
</comment>
<evidence type="ECO:0000259" key="5">
    <source>
        <dbReference type="PROSITE" id="PS50126"/>
    </source>
</evidence>
<evidence type="ECO:0000256" key="4">
    <source>
        <dbReference type="SAM" id="Coils"/>
    </source>
</evidence>
<dbReference type="CDD" id="cd04471">
    <property type="entry name" value="S1_RNase_R"/>
    <property type="match status" value="1"/>
</dbReference>
<dbReference type="GO" id="GO:0003723">
    <property type="term" value="F:RNA binding"/>
    <property type="evidence" value="ECO:0007669"/>
    <property type="project" value="InterPro"/>
</dbReference>
<feature type="domain" description="S1 motif" evidence="5">
    <location>
        <begin position="659"/>
        <end position="740"/>
    </location>
</feature>
<evidence type="ECO:0000256" key="1">
    <source>
        <dbReference type="ARBA" id="ARBA00022722"/>
    </source>
</evidence>
<evidence type="ECO:0000313" key="7">
    <source>
        <dbReference type="Proteomes" id="UP000668060"/>
    </source>
</evidence>
<evidence type="ECO:0000256" key="2">
    <source>
        <dbReference type="ARBA" id="ARBA00022801"/>
    </source>
</evidence>
<dbReference type="Proteomes" id="UP000668060">
    <property type="component" value="Unassembled WGS sequence"/>
</dbReference>
<protein>
    <submittedName>
        <fullName evidence="6">RNB domain-containing ribonuclease</fullName>
    </submittedName>
</protein>
<keyword evidence="3" id="KW-0269">Exonuclease</keyword>
<organism evidence="6 7">
    <name type="scientific">Prochlorococcus marinus CUG1433</name>
    <dbReference type="NCBI Taxonomy" id="2774506"/>
    <lineage>
        <taxon>Bacteria</taxon>
        <taxon>Bacillati</taxon>
        <taxon>Cyanobacteriota</taxon>
        <taxon>Cyanophyceae</taxon>
        <taxon>Synechococcales</taxon>
        <taxon>Prochlorococcaceae</taxon>
        <taxon>Prochlorococcus</taxon>
    </lineage>
</organism>
<dbReference type="AlphaFoldDB" id="A0A9D9BRA6"/>
<feature type="coiled-coil region" evidence="4">
    <location>
        <begin position="624"/>
        <end position="651"/>
    </location>
</feature>